<dbReference type="AlphaFoldDB" id="A0A0G0KZL9"/>
<evidence type="ECO:0000256" key="1">
    <source>
        <dbReference type="ARBA" id="ARBA00011947"/>
    </source>
</evidence>
<dbReference type="InterPro" id="IPR023451">
    <property type="entry name" value="Thymidate_synth/dCMP_Mease_dom"/>
</dbReference>
<proteinExistence type="predicted"/>
<dbReference type="GO" id="GO:0005829">
    <property type="term" value="C:cytosol"/>
    <property type="evidence" value="ECO:0007669"/>
    <property type="project" value="TreeGrafter"/>
</dbReference>
<protein>
    <recommendedName>
        <fullName evidence="1">thymidylate synthase</fullName>
        <ecNumber evidence="1">2.1.1.45</ecNumber>
    </recommendedName>
</protein>
<name>A0A0G0KZL9_9BACT</name>
<evidence type="ECO:0000313" key="6">
    <source>
        <dbReference type="Proteomes" id="UP000034081"/>
    </source>
</evidence>
<feature type="domain" description="Thymidylate synthase/dCMP hydroxymethylase" evidence="4">
    <location>
        <begin position="7"/>
        <end position="243"/>
    </location>
</feature>
<dbReference type="Proteomes" id="UP000034081">
    <property type="component" value="Unassembled WGS sequence"/>
</dbReference>
<dbReference type="STRING" id="1618570.UT08_C0010G0045"/>
<gene>
    <name evidence="5" type="ORF">UT08_C0010G0045</name>
</gene>
<accession>A0A0G0KZL9</accession>
<evidence type="ECO:0000256" key="3">
    <source>
        <dbReference type="ARBA" id="ARBA00022679"/>
    </source>
</evidence>
<dbReference type="CDD" id="cd00351">
    <property type="entry name" value="TS_Pyrimidine_HMase"/>
    <property type="match status" value="1"/>
</dbReference>
<dbReference type="PRINTS" id="PR00108">
    <property type="entry name" value="THYMDSNTHASE"/>
</dbReference>
<dbReference type="PANTHER" id="PTHR11548">
    <property type="entry name" value="THYMIDYLATE SYNTHASE 1"/>
    <property type="match status" value="1"/>
</dbReference>
<organism evidence="5 6">
    <name type="scientific">Candidatus Woesebacteria bacterium GW2011_GWB1_38_8</name>
    <dbReference type="NCBI Taxonomy" id="1618570"/>
    <lineage>
        <taxon>Bacteria</taxon>
        <taxon>Candidatus Woeseibacteriota</taxon>
    </lineage>
</organism>
<dbReference type="InterPro" id="IPR000398">
    <property type="entry name" value="Thymidylate_synthase"/>
</dbReference>
<dbReference type="GO" id="GO:0006231">
    <property type="term" value="P:dTMP biosynthetic process"/>
    <property type="evidence" value="ECO:0007669"/>
    <property type="project" value="InterPro"/>
</dbReference>
<keyword evidence="3" id="KW-0808">Transferase</keyword>
<sequence>MLEYDLKYQLLLKKILKDGIEELSERTGHATKALPGETIELDAGKSFPVLTLRKIPIKLFVAEQVWYLTGGRRPQDFLTQFTNIWDDFSEIDGVVTAAYGYRWRYYFGRDQIKALINLLTKEPSSRHGVIVTWDPGSDGLNPNRKRKNVPCPYTFTVNIIGGKLHLHNIIRSNDMILGFPHDVGGFAFIQYLLAAKLGVKVGKYTHSISNAHLYDNQYAAAKKLINRKNNHAPIKLNLTAKDFDRALKGDKNLVLEVVEQLTSQYHPMPPIKGLQIVL</sequence>
<dbReference type="EMBL" id="LBVL01000010">
    <property type="protein sequence ID" value="KKQ85118.1"/>
    <property type="molecule type" value="Genomic_DNA"/>
</dbReference>
<evidence type="ECO:0000313" key="5">
    <source>
        <dbReference type="EMBL" id="KKQ85118.1"/>
    </source>
</evidence>
<keyword evidence="2" id="KW-0489">Methyltransferase</keyword>
<comment type="caution">
    <text evidence="5">The sequence shown here is derived from an EMBL/GenBank/DDBJ whole genome shotgun (WGS) entry which is preliminary data.</text>
</comment>
<dbReference type="GO" id="GO:0004799">
    <property type="term" value="F:thymidylate synthase activity"/>
    <property type="evidence" value="ECO:0007669"/>
    <property type="project" value="UniProtKB-EC"/>
</dbReference>
<dbReference type="SUPFAM" id="SSF55831">
    <property type="entry name" value="Thymidylate synthase/dCMP hydroxymethylase"/>
    <property type="match status" value="1"/>
</dbReference>
<dbReference type="InterPro" id="IPR045097">
    <property type="entry name" value="Thymidate_synth/dCMP_Mease"/>
</dbReference>
<evidence type="ECO:0000256" key="2">
    <source>
        <dbReference type="ARBA" id="ARBA00022603"/>
    </source>
</evidence>
<dbReference type="Gene3D" id="3.30.572.10">
    <property type="entry name" value="Thymidylate synthase/dCMP hydroxymethylase domain"/>
    <property type="match status" value="1"/>
</dbReference>
<reference evidence="5 6" key="1">
    <citation type="journal article" date="2015" name="Nature">
        <title>rRNA introns, odd ribosomes, and small enigmatic genomes across a large radiation of phyla.</title>
        <authorList>
            <person name="Brown C.T."/>
            <person name="Hug L.A."/>
            <person name="Thomas B.C."/>
            <person name="Sharon I."/>
            <person name="Castelle C.J."/>
            <person name="Singh A."/>
            <person name="Wilkins M.J."/>
            <person name="Williams K.H."/>
            <person name="Banfield J.F."/>
        </authorList>
    </citation>
    <scope>NUCLEOTIDE SEQUENCE [LARGE SCALE GENOMIC DNA]</scope>
</reference>
<evidence type="ECO:0000259" key="4">
    <source>
        <dbReference type="Pfam" id="PF00303"/>
    </source>
</evidence>
<dbReference type="EC" id="2.1.1.45" evidence="1"/>
<dbReference type="PANTHER" id="PTHR11548:SF1">
    <property type="entry name" value="THYMIDYLATE SYNTHASE 1"/>
    <property type="match status" value="1"/>
</dbReference>
<dbReference type="InterPro" id="IPR036926">
    <property type="entry name" value="Thymidate_synth/dCMP_Mease_sf"/>
</dbReference>
<dbReference type="GO" id="GO:0032259">
    <property type="term" value="P:methylation"/>
    <property type="evidence" value="ECO:0007669"/>
    <property type="project" value="UniProtKB-KW"/>
</dbReference>
<dbReference type="Pfam" id="PF00303">
    <property type="entry name" value="Thymidylat_synt"/>
    <property type="match status" value="1"/>
</dbReference>